<evidence type="ECO:0000313" key="12">
    <source>
        <dbReference type="Proteomes" id="UP000266841"/>
    </source>
</evidence>
<evidence type="ECO:0000256" key="8">
    <source>
        <dbReference type="ARBA" id="ARBA00022989"/>
    </source>
</evidence>
<keyword evidence="6 10" id="KW-0812">Transmembrane</keyword>
<feature type="transmembrane region" description="Helical" evidence="10">
    <location>
        <begin position="203"/>
        <end position="220"/>
    </location>
</feature>
<keyword evidence="7" id="KW-0677">Repeat</keyword>
<keyword evidence="12" id="KW-1185">Reference proteome</keyword>
<feature type="transmembrane region" description="Helical" evidence="10">
    <location>
        <begin position="160"/>
        <end position="183"/>
    </location>
</feature>
<comment type="caution">
    <text evidence="11">The sequence shown here is derived from an EMBL/GenBank/DDBJ whole genome shotgun (WGS) entry which is preliminary data.</text>
</comment>
<keyword evidence="3" id="KW-0813">Transport</keyword>
<dbReference type="InterPro" id="IPR004316">
    <property type="entry name" value="SWEET_rpt"/>
</dbReference>
<keyword evidence="8 10" id="KW-1133">Transmembrane helix</keyword>
<keyword evidence="5" id="KW-0762">Sugar transport</keyword>
<dbReference type="eggNOG" id="ENOG502SG9P">
    <property type="taxonomic scope" value="Eukaryota"/>
</dbReference>
<evidence type="ECO:0000256" key="2">
    <source>
        <dbReference type="ARBA" id="ARBA00007809"/>
    </source>
</evidence>
<evidence type="ECO:0000256" key="5">
    <source>
        <dbReference type="ARBA" id="ARBA00022597"/>
    </source>
</evidence>
<evidence type="ECO:0000256" key="3">
    <source>
        <dbReference type="ARBA" id="ARBA00022448"/>
    </source>
</evidence>
<dbReference type="PANTHER" id="PTHR10791:SF30">
    <property type="entry name" value="SUGAR TRANSPORTER SWEET1"/>
    <property type="match status" value="1"/>
</dbReference>
<keyword evidence="4" id="KW-1003">Cell membrane</keyword>
<dbReference type="Gene3D" id="1.20.1280.290">
    <property type="match status" value="2"/>
</dbReference>
<evidence type="ECO:0000256" key="9">
    <source>
        <dbReference type="ARBA" id="ARBA00023136"/>
    </source>
</evidence>
<feature type="transmembrane region" description="Helical" evidence="10">
    <location>
        <begin position="130"/>
        <end position="148"/>
    </location>
</feature>
<dbReference type="PANTHER" id="PTHR10791">
    <property type="entry name" value="RAG1-ACTIVATING PROTEIN 1"/>
    <property type="match status" value="1"/>
</dbReference>
<dbReference type="InterPro" id="IPR047664">
    <property type="entry name" value="SWEET"/>
</dbReference>
<dbReference type="GO" id="GO:0051119">
    <property type="term" value="F:sugar transmembrane transporter activity"/>
    <property type="evidence" value="ECO:0007669"/>
    <property type="project" value="InterPro"/>
</dbReference>
<evidence type="ECO:0000256" key="10">
    <source>
        <dbReference type="SAM" id="Phobius"/>
    </source>
</evidence>
<reference evidence="11 12" key="1">
    <citation type="journal article" date="2012" name="Genome Biol.">
        <title>Genome and low-iron response of an oceanic diatom adapted to chronic iron limitation.</title>
        <authorList>
            <person name="Lommer M."/>
            <person name="Specht M."/>
            <person name="Roy A.S."/>
            <person name="Kraemer L."/>
            <person name="Andreson R."/>
            <person name="Gutowska M.A."/>
            <person name="Wolf J."/>
            <person name="Bergner S.V."/>
            <person name="Schilhabel M.B."/>
            <person name="Klostermeier U.C."/>
            <person name="Beiko R.G."/>
            <person name="Rosenstiel P."/>
            <person name="Hippler M."/>
            <person name="Laroche J."/>
        </authorList>
    </citation>
    <scope>NUCLEOTIDE SEQUENCE [LARGE SCALE GENOMIC DNA]</scope>
    <source>
        <strain evidence="11 12">CCMP1005</strain>
    </source>
</reference>
<evidence type="ECO:0000256" key="4">
    <source>
        <dbReference type="ARBA" id="ARBA00022475"/>
    </source>
</evidence>
<dbReference type="Proteomes" id="UP000266841">
    <property type="component" value="Unassembled WGS sequence"/>
</dbReference>
<dbReference type="AlphaFoldDB" id="K0ST67"/>
<evidence type="ECO:0000256" key="6">
    <source>
        <dbReference type="ARBA" id="ARBA00022692"/>
    </source>
</evidence>
<evidence type="ECO:0000313" key="11">
    <source>
        <dbReference type="EMBL" id="EJK68585.1"/>
    </source>
</evidence>
<comment type="similarity">
    <text evidence="2">Belongs to the SWEET sugar transporter family.</text>
</comment>
<sequence>MPDAATMASILEEHVCPVIGAILSTLTFAAPIRTLAECLKDGDMKSVNGTPWIFMTGNTIGWLAYSYVTLDIYVFLANAPGLMISIWLNFGAMKLQYYQEAIKDFEDGAADSDSSQQQNERKPSLTKHEARLLLMVLTWMLILSVTTLKMEMTSDRKQVIGIAVNINLVFFYGAPLSSMLTVIKTRSSATIHFGTMTMNTVNAFFWCVYSLAIQDYYILIPNG</sequence>
<dbReference type="EMBL" id="AGNL01011126">
    <property type="protein sequence ID" value="EJK68585.1"/>
    <property type="molecule type" value="Genomic_DNA"/>
</dbReference>
<gene>
    <name evidence="11" type="ORF">THAOC_10216</name>
</gene>
<accession>K0ST67</accession>
<comment type="subcellular location">
    <subcellularLocation>
        <location evidence="1">Cell membrane</location>
        <topology evidence="1">Multi-pass membrane protein</topology>
    </subcellularLocation>
</comment>
<dbReference type="OrthoDB" id="409725at2759"/>
<keyword evidence="9 10" id="KW-0472">Membrane</keyword>
<proteinExistence type="inferred from homology"/>
<dbReference type="Pfam" id="PF03083">
    <property type="entry name" value="MtN3_slv"/>
    <property type="match status" value="2"/>
</dbReference>
<evidence type="ECO:0000256" key="1">
    <source>
        <dbReference type="ARBA" id="ARBA00004651"/>
    </source>
</evidence>
<evidence type="ECO:0000256" key="7">
    <source>
        <dbReference type="ARBA" id="ARBA00022737"/>
    </source>
</evidence>
<dbReference type="OMA" id="CAIINIA"/>
<evidence type="ECO:0008006" key="13">
    <source>
        <dbReference type="Google" id="ProtNLM"/>
    </source>
</evidence>
<dbReference type="GO" id="GO:0005886">
    <property type="term" value="C:plasma membrane"/>
    <property type="evidence" value="ECO:0007669"/>
    <property type="project" value="UniProtKB-SubCell"/>
</dbReference>
<feature type="transmembrane region" description="Helical" evidence="10">
    <location>
        <begin position="72"/>
        <end position="90"/>
    </location>
</feature>
<organism evidence="11 12">
    <name type="scientific">Thalassiosira oceanica</name>
    <name type="common">Marine diatom</name>
    <dbReference type="NCBI Taxonomy" id="159749"/>
    <lineage>
        <taxon>Eukaryota</taxon>
        <taxon>Sar</taxon>
        <taxon>Stramenopiles</taxon>
        <taxon>Ochrophyta</taxon>
        <taxon>Bacillariophyta</taxon>
        <taxon>Coscinodiscophyceae</taxon>
        <taxon>Thalassiosirophycidae</taxon>
        <taxon>Thalassiosirales</taxon>
        <taxon>Thalassiosiraceae</taxon>
        <taxon>Thalassiosira</taxon>
    </lineage>
</organism>
<protein>
    <recommendedName>
        <fullName evidence="13">Bidirectional sugar transporter SWEET</fullName>
    </recommendedName>
</protein>
<name>K0ST67_THAOC</name>